<dbReference type="AlphaFoldDB" id="A0A0K2UUH2"/>
<reference evidence="1" key="1">
    <citation type="submission" date="2014-05" db="EMBL/GenBank/DDBJ databases">
        <authorList>
            <person name="Chronopoulou M."/>
        </authorList>
    </citation>
    <scope>NUCLEOTIDE SEQUENCE</scope>
    <source>
        <tissue evidence="1">Whole organism</tissue>
    </source>
</reference>
<evidence type="ECO:0000313" key="1">
    <source>
        <dbReference type="EMBL" id="CDW41567.1"/>
    </source>
</evidence>
<name>A0A0K2UUH2_LEPSM</name>
<sequence>MVKIFSAEKFFYVDPFTLIRSTHELNNMIYDRWCGVLVYGDNTKYSFTAVLIVPSSTSNLLERRFIDFVGSSMIFFFRSTRNSEFLFKLFS</sequence>
<organism evidence="1">
    <name type="scientific">Lepeophtheirus salmonis</name>
    <name type="common">Salmon louse</name>
    <name type="synonym">Caligus salmonis</name>
    <dbReference type="NCBI Taxonomy" id="72036"/>
    <lineage>
        <taxon>Eukaryota</taxon>
        <taxon>Metazoa</taxon>
        <taxon>Ecdysozoa</taxon>
        <taxon>Arthropoda</taxon>
        <taxon>Crustacea</taxon>
        <taxon>Multicrustacea</taxon>
        <taxon>Hexanauplia</taxon>
        <taxon>Copepoda</taxon>
        <taxon>Siphonostomatoida</taxon>
        <taxon>Caligidae</taxon>
        <taxon>Lepeophtheirus</taxon>
    </lineage>
</organism>
<feature type="non-terminal residue" evidence="1">
    <location>
        <position position="91"/>
    </location>
</feature>
<proteinExistence type="predicted"/>
<accession>A0A0K2UUH2</accession>
<protein>
    <submittedName>
        <fullName evidence="1">Uncharacterized protein</fullName>
    </submittedName>
</protein>
<dbReference type="EMBL" id="HACA01024206">
    <property type="protein sequence ID" value="CDW41567.1"/>
    <property type="molecule type" value="Transcribed_RNA"/>
</dbReference>